<name>A0A0A9AQB9_ARUDO</name>
<dbReference type="EMBL" id="GBRH01248613">
    <property type="protein sequence ID" value="JAD49282.1"/>
    <property type="molecule type" value="Transcribed_RNA"/>
</dbReference>
<evidence type="ECO:0000313" key="1">
    <source>
        <dbReference type="EMBL" id="JAD49282.1"/>
    </source>
</evidence>
<reference evidence="1" key="2">
    <citation type="journal article" date="2015" name="Data Brief">
        <title>Shoot transcriptome of the giant reed, Arundo donax.</title>
        <authorList>
            <person name="Barrero R.A."/>
            <person name="Guerrero F.D."/>
            <person name="Moolhuijzen P."/>
            <person name="Goolsby J.A."/>
            <person name="Tidwell J."/>
            <person name="Bellgard S.E."/>
            <person name="Bellgard M.I."/>
        </authorList>
    </citation>
    <scope>NUCLEOTIDE SEQUENCE</scope>
    <source>
        <tissue evidence="1">Shoot tissue taken approximately 20 cm above the soil surface</tissue>
    </source>
</reference>
<accession>A0A0A9AQB9</accession>
<sequence>MTRLPAAGGAPRRASAAAAALLRAELVAEQVEEWSGGLVVQATGDRRGEDEDRTWGLGERRRRAAQSVTVGVAFSLLRWLTYPRAP</sequence>
<reference evidence="1" key="1">
    <citation type="submission" date="2014-09" db="EMBL/GenBank/DDBJ databases">
        <authorList>
            <person name="Magalhaes I.L.F."/>
            <person name="Oliveira U."/>
            <person name="Santos F.R."/>
            <person name="Vidigal T.H.D.A."/>
            <person name="Brescovit A.D."/>
            <person name="Santos A.J."/>
        </authorList>
    </citation>
    <scope>NUCLEOTIDE SEQUENCE</scope>
    <source>
        <tissue evidence="1">Shoot tissue taken approximately 20 cm above the soil surface</tissue>
    </source>
</reference>
<dbReference type="AlphaFoldDB" id="A0A0A9AQB9"/>
<proteinExistence type="predicted"/>
<protein>
    <submittedName>
        <fullName evidence="1">Uncharacterized protein</fullName>
    </submittedName>
</protein>
<organism evidence="1">
    <name type="scientific">Arundo donax</name>
    <name type="common">Giant reed</name>
    <name type="synonym">Donax arundinaceus</name>
    <dbReference type="NCBI Taxonomy" id="35708"/>
    <lineage>
        <taxon>Eukaryota</taxon>
        <taxon>Viridiplantae</taxon>
        <taxon>Streptophyta</taxon>
        <taxon>Embryophyta</taxon>
        <taxon>Tracheophyta</taxon>
        <taxon>Spermatophyta</taxon>
        <taxon>Magnoliopsida</taxon>
        <taxon>Liliopsida</taxon>
        <taxon>Poales</taxon>
        <taxon>Poaceae</taxon>
        <taxon>PACMAD clade</taxon>
        <taxon>Arundinoideae</taxon>
        <taxon>Arundineae</taxon>
        <taxon>Arundo</taxon>
    </lineage>
</organism>